<evidence type="ECO:0000313" key="2">
    <source>
        <dbReference type="EMBL" id="QEG02831.1"/>
    </source>
</evidence>
<organism evidence="2 3">
    <name type="scientific">Stieleria maiorica</name>
    <dbReference type="NCBI Taxonomy" id="2795974"/>
    <lineage>
        <taxon>Bacteria</taxon>
        <taxon>Pseudomonadati</taxon>
        <taxon>Planctomycetota</taxon>
        <taxon>Planctomycetia</taxon>
        <taxon>Pirellulales</taxon>
        <taxon>Pirellulaceae</taxon>
        <taxon>Stieleria</taxon>
    </lineage>
</organism>
<feature type="region of interest" description="Disordered" evidence="1">
    <location>
        <begin position="147"/>
        <end position="166"/>
    </location>
</feature>
<evidence type="ECO:0000256" key="1">
    <source>
        <dbReference type="SAM" id="MobiDB-lite"/>
    </source>
</evidence>
<dbReference type="Proteomes" id="UP000321353">
    <property type="component" value="Chromosome"/>
</dbReference>
<proteinExistence type="predicted"/>
<accession>A0A5B9MRD9</accession>
<reference evidence="2 3" key="1">
    <citation type="submission" date="2019-02" db="EMBL/GenBank/DDBJ databases">
        <title>Planctomycetal bacteria perform biofilm scaping via a novel small molecule.</title>
        <authorList>
            <person name="Jeske O."/>
            <person name="Boedeker C."/>
            <person name="Wiegand S."/>
            <person name="Breitling P."/>
            <person name="Kallscheuer N."/>
            <person name="Jogler M."/>
            <person name="Rohde M."/>
            <person name="Petersen J."/>
            <person name="Medema M.H."/>
            <person name="Surup F."/>
            <person name="Jogler C."/>
        </authorList>
    </citation>
    <scope>NUCLEOTIDE SEQUENCE [LARGE SCALE GENOMIC DNA]</scope>
    <source>
        <strain evidence="2 3">Mal15</strain>
    </source>
</reference>
<protein>
    <submittedName>
        <fullName evidence="2">Uncharacterized protein</fullName>
    </submittedName>
</protein>
<keyword evidence="3" id="KW-1185">Reference proteome</keyword>
<name>A0A5B9MRD9_9BACT</name>
<feature type="region of interest" description="Disordered" evidence="1">
    <location>
        <begin position="61"/>
        <end position="82"/>
    </location>
</feature>
<sequence length="285" mass="28780">MSCSQVSVGTPCHPWAASSLIQGLSPAMTVPSRLASKWSGLTGVCPQWDRSGSVPVLDHDRGLSPVDPAGGPGTKPTDGSAYPRMSCSQVSVGTSCHPWAASSLIQGLSPAMTVPSRLASKWSGLTGVCPQWDRSGSVPVLDHDRGLSPVDPAGGPGTKPTDGSAYPRMSCSQVSVGTSCHPWAASSLIQGLSPAMTVPSRLASKWSGLTGVCPQWDRSGSVPVVDHDRGLSPVDPAGGPGTKPTDVMQSGIRGYALPSVGCFVFDPGSVPGGSGSVPGEGGVAG</sequence>
<dbReference type="KEGG" id="smam:Mal15_69520"/>
<dbReference type="AlphaFoldDB" id="A0A5B9MRD9"/>
<dbReference type="EMBL" id="CP036264">
    <property type="protein sequence ID" value="QEG02831.1"/>
    <property type="molecule type" value="Genomic_DNA"/>
</dbReference>
<evidence type="ECO:0000313" key="3">
    <source>
        <dbReference type="Proteomes" id="UP000321353"/>
    </source>
</evidence>
<gene>
    <name evidence="2" type="ORF">Mal15_69520</name>
</gene>